<accession>A0A2K1L6V5</accession>
<name>A0A2K1L6V5_PHYPA</name>
<protein>
    <submittedName>
        <fullName evidence="2 3">Uncharacterized protein</fullName>
    </submittedName>
</protein>
<reference evidence="3" key="3">
    <citation type="submission" date="2020-12" db="UniProtKB">
        <authorList>
            <consortium name="EnsemblPlants"/>
        </authorList>
    </citation>
    <scope>IDENTIFICATION</scope>
</reference>
<sequence length="124" mass="12847">MGEREASSLRLRRTWYGCTGTWWYTRAVRVRVLDALATEMSGLGSGGADGEVDGPGVGVGGQESGVDRRGGVAFQCGIRGKRDDAGGEAGERGDSASGRSRRSSASSRISEAGPSSIATTSWFG</sequence>
<dbReference type="EMBL" id="ABEU02000001">
    <property type="protein sequence ID" value="PNR61768.1"/>
    <property type="molecule type" value="Genomic_DNA"/>
</dbReference>
<feature type="compositionally biased region" description="Gly residues" evidence="1">
    <location>
        <begin position="43"/>
        <end position="63"/>
    </location>
</feature>
<feature type="compositionally biased region" description="Low complexity" evidence="1">
    <location>
        <begin position="95"/>
        <end position="116"/>
    </location>
</feature>
<evidence type="ECO:0000313" key="3">
    <source>
        <dbReference type="EnsemblPlants" id="PAC:32970356.CDS.1"/>
    </source>
</evidence>
<gene>
    <name evidence="2" type="ORF">PHYPA_000191</name>
</gene>
<dbReference type="EnsemblPlants" id="Pp3c1_4390V3.1">
    <property type="protein sequence ID" value="PAC:32970356.CDS.1"/>
    <property type="gene ID" value="Pp3c1_4390"/>
</dbReference>
<dbReference type="Proteomes" id="UP000006727">
    <property type="component" value="Chromosome 1"/>
</dbReference>
<feature type="compositionally biased region" description="Basic and acidic residues" evidence="1">
    <location>
        <begin position="80"/>
        <end position="94"/>
    </location>
</feature>
<reference evidence="2 4" key="2">
    <citation type="journal article" date="2018" name="Plant J.">
        <title>The Physcomitrella patens chromosome-scale assembly reveals moss genome structure and evolution.</title>
        <authorList>
            <person name="Lang D."/>
            <person name="Ullrich K.K."/>
            <person name="Murat F."/>
            <person name="Fuchs J."/>
            <person name="Jenkins J."/>
            <person name="Haas F.B."/>
            <person name="Piednoel M."/>
            <person name="Gundlach H."/>
            <person name="Van Bel M."/>
            <person name="Meyberg R."/>
            <person name="Vives C."/>
            <person name="Morata J."/>
            <person name="Symeonidi A."/>
            <person name="Hiss M."/>
            <person name="Muchero W."/>
            <person name="Kamisugi Y."/>
            <person name="Saleh O."/>
            <person name="Blanc G."/>
            <person name="Decker E.L."/>
            <person name="van Gessel N."/>
            <person name="Grimwood J."/>
            <person name="Hayes R.D."/>
            <person name="Graham S.W."/>
            <person name="Gunter L.E."/>
            <person name="McDaniel S.F."/>
            <person name="Hoernstein S.N.W."/>
            <person name="Larsson A."/>
            <person name="Li F.W."/>
            <person name="Perroud P.F."/>
            <person name="Phillips J."/>
            <person name="Ranjan P."/>
            <person name="Rokshar D.S."/>
            <person name="Rothfels C.J."/>
            <person name="Schneider L."/>
            <person name="Shu S."/>
            <person name="Stevenson D.W."/>
            <person name="Thummler F."/>
            <person name="Tillich M."/>
            <person name="Villarreal Aguilar J.C."/>
            <person name="Widiez T."/>
            <person name="Wong G.K."/>
            <person name="Wymore A."/>
            <person name="Zhang Y."/>
            <person name="Zimmer A.D."/>
            <person name="Quatrano R.S."/>
            <person name="Mayer K.F.X."/>
            <person name="Goodstein D."/>
            <person name="Casacuberta J.M."/>
            <person name="Vandepoele K."/>
            <person name="Reski R."/>
            <person name="Cuming A.C."/>
            <person name="Tuskan G.A."/>
            <person name="Maumus F."/>
            <person name="Salse J."/>
            <person name="Schmutz J."/>
            <person name="Rensing S.A."/>
        </authorList>
    </citation>
    <scope>NUCLEOTIDE SEQUENCE [LARGE SCALE GENOMIC DNA]</scope>
    <source>
        <strain evidence="3 4">cv. Gransden 2004</strain>
    </source>
</reference>
<dbReference type="Gramene" id="Pp3c1_4390V3.1">
    <property type="protein sequence ID" value="PAC:32970356.CDS.1"/>
    <property type="gene ID" value="Pp3c1_4390"/>
</dbReference>
<dbReference type="InParanoid" id="A0A2K1L6V5"/>
<evidence type="ECO:0000313" key="2">
    <source>
        <dbReference type="EMBL" id="PNR61768.1"/>
    </source>
</evidence>
<reference evidence="2 4" key="1">
    <citation type="journal article" date="2008" name="Science">
        <title>The Physcomitrella genome reveals evolutionary insights into the conquest of land by plants.</title>
        <authorList>
            <person name="Rensing S."/>
            <person name="Lang D."/>
            <person name="Zimmer A."/>
            <person name="Terry A."/>
            <person name="Salamov A."/>
            <person name="Shapiro H."/>
            <person name="Nishiyama T."/>
            <person name="Perroud P.-F."/>
            <person name="Lindquist E."/>
            <person name="Kamisugi Y."/>
            <person name="Tanahashi T."/>
            <person name="Sakakibara K."/>
            <person name="Fujita T."/>
            <person name="Oishi K."/>
            <person name="Shin-I T."/>
            <person name="Kuroki Y."/>
            <person name="Toyoda A."/>
            <person name="Suzuki Y."/>
            <person name="Hashimoto A."/>
            <person name="Yamaguchi K."/>
            <person name="Sugano A."/>
            <person name="Kohara Y."/>
            <person name="Fujiyama A."/>
            <person name="Anterola A."/>
            <person name="Aoki S."/>
            <person name="Ashton N."/>
            <person name="Barbazuk W.B."/>
            <person name="Barker E."/>
            <person name="Bennetzen J."/>
            <person name="Bezanilla M."/>
            <person name="Blankenship R."/>
            <person name="Cho S.H."/>
            <person name="Dutcher S."/>
            <person name="Estelle M."/>
            <person name="Fawcett J.A."/>
            <person name="Gundlach H."/>
            <person name="Hanada K."/>
            <person name="Heyl A."/>
            <person name="Hicks K.A."/>
            <person name="Hugh J."/>
            <person name="Lohr M."/>
            <person name="Mayer K."/>
            <person name="Melkozernov A."/>
            <person name="Murata T."/>
            <person name="Nelson D."/>
            <person name="Pils B."/>
            <person name="Prigge M."/>
            <person name="Reiss B."/>
            <person name="Renner T."/>
            <person name="Rombauts S."/>
            <person name="Rushton P."/>
            <person name="Sanderfoot A."/>
            <person name="Schween G."/>
            <person name="Shiu S.-H."/>
            <person name="Stueber K."/>
            <person name="Theodoulou F.L."/>
            <person name="Tu H."/>
            <person name="Van de Peer Y."/>
            <person name="Verrier P.J."/>
            <person name="Waters E."/>
            <person name="Wood A."/>
            <person name="Yang L."/>
            <person name="Cove D."/>
            <person name="Cuming A."/>
            <person name="Hasebe M."/>
            <person name="Lucas S."/>
            <person name="Mishler D.B."/>
            <person name="Reski R."/>
            <person name="Grigoriev I."/>
            <person name="Quatrano R.S."/>
            <person name="Boore J.L."/>
        </authorList>
    </citation>
    <scope>NUCLEOTIDE SEQUENCE [LARGE SCALE GENOMIC DNA]</scope>
    <source>
        <strain evidence="3 4">cv. Gransden 2004</strain>
    </source>
</reference>
<organism evidence="2">
    <name type="scientific">Physcomitrium patens</name>
    <name type="common">Spreading-leaved earth moss</name>
    <name type="synonym">Physcomitrella patens</name>
    <dbReference type="NCBI Taxonomy" id="3218"/>
    <lineage>
        <taxon>Eukaryota</taxon>
        <taxon>Viridiplantae</taxon>
        <taxon>Streptophyta</taxon>
        <taxon>Embryophyta</taxon>
        <taxon>Bryophyta</taxon>
        <taxon>Bryophytina</taxon>
        <taxon>Bryopsida</taxon>
        <taxon>Funariidae</taxon>
        <taxon>Funariales</taxon>
        <taxon>Funariaceae</taxon>
        <taxon>Physcomitrium</taxon>
    </lineage>
</organism>
<feature type="region of interest" description="Disordered" evidence="1">
    <location>
        <begin position="43"/>
        <end position="124"/>
    </location>
</feature>
<evidence type="ECO:0000256" key="1">
    <source>
        <dbReference type="SAM" id="MobiDB-lite"/>
    </source>
</evidence>
<keyword evidence="4" id="KW-1185">Reference proteome</keyword>
<proteinExistence type="predicted"/>
<dbReference type="AlphaFoldDB" id="A0A2K1L6V5"/>
<evidence type="ECO:0000313" key="4">
    <source>
        <dbReference type="Proteomes" id="UP000006727"/>
    </source>
</evidence>